<dbReference type="AlphaFoldDB" id="A0A0A9AMA9"/>
<reference evidence="2" key="1">
    <citation type="submission" date="2014-09" db="EMBL/GenBank/DDBJ databases">
        <authorList>
            <person name="Magalhaes I.L.F."/>
            <person name="Oliveira U."/>
            <person name="Santos F.R."/>
            <person name="Vidigal T.H.D.A."/>
            <person name="Brescovit A.D."/>
            <person name="Santos A.J."/>
        </authorList>
    </citation>
    <scope>NUCLEOTIDE SEQUENCE</scope>
    <source>
        <tissue evidence="2">Shoot tissue taken approximately 20 cm above the soil surface</tissue>
    </source>
</reference>
<feature type="region of interest" description="Disordered" evidence="1">
    <location>
        <begin position="1"/>
        <end position="36"/>
    </location>
</feature>
<reference evidence="2" key="2">
    <citation type="journal article" date="2015" name="Data Brief">
        <title>Shoot transcriptome of the giant reed, Arundo donax.</title>
        <authorList>
            <person name="Barrero R.A."/>
            <person name="Guerrero F.D."/>
            <person name="Moolhuijzen P."/>
            <person name="Goolsby J.A."/>
            <person name="Tidwell J."/>
            <person name="Bellgard S.E."/>
            <person name="Bellgard M.I."/>
        </authorList>
    </citation>
    <scope>NUCLEOTIDE SEQUENCE</scope>
    <source>
        <tissue evidence="2">Shoot tissue taken approximately 20 cm above the soil surface</tissue>
    </source>
</reference>
<evidence type="ECO:0000256" key="1">
    <source>
        <dbReference type="SAM" id="MobiDB-lite"/>
    </source>
</evidence>
<organism evidence="2">
    <name type="scientific">Arundo donax</name>
    <name type="common">Giant reed</name>
    <name type="synonym">Donax arundinaceus</name>
    <dbReference type="NCBI Taxonomy" id="35708"/>
    <lineage>
        <taxon>Eukaryota</taxon>
        <taxon>Viridiplantae</taxon>
        <taxon>Streptophyta</taxon>
        <taxon>Embryophyta</taxon>
        <taxon>Tracheophyta</taxon>
        <taxon>Spermatophyta</taxon>
        <taxon>Magnoliopsida</taxon>
        <taxon>Liliopsida</taxon>
        <taxon>Poales</taxon>
        <taxon>Poaceae</taxon>
        <taxon>PACMAD clade</taxon>
        <taxon>Arundinoideae</taxon>
        <taxon>Arundineae</taxon>
        <taxon>Arundo</taxon>
    </lineage>
</organism>
<dbReference type="EMBL" id="GBRH01245614">
    <property type="protein sequence ID" value="JAD52281.1"/>
    <property type="molecule type" value="Transcribed_RNA"/>
</dbReference>
<proteinExistence type="predicted"/>
<evidence type="ECO:0000313" key="2">
    <source>
        <dbReference type="EMBL" id="JAD52281.1"/>
    </source>
</evidence>
<accession>A0A0A9AMA9</accession>
<name>A0A0A9AMA9_ARUDO</name>
<feature type="compositionally biased region" description="Polar residues" evidence="1">
    <location>
        <begin position="1"/>
        <end position="23"/>
    </location>
</feature>
<sequence>MSSSIELRSASATPSMSVRASNISPPPLPPAPSSPTLRLRLSACVPVAAP</sequence>
<protein>
    <submittedName>
        <fullName evidence="2">Uncharacterized protein</fullName>
    </submittedName>
</protein>
<feature type="compositionally biased region" description="Pro residues" evidence="1">
    <location>
        <begin position="24"/>
        <end position="33"/>
    </location>
</feature>